<reference evidence="2" key="2">
    <citation type="journal article" date="2015" name="Fish Shellfish Immunol.">
        <title>Early steps in the European eel (Anguilla anguilla)-Vibrio vulnificus interaction in the gills: Role of the RtxA13 toxin.</title>
        <authorList>
            <person name="Callol A."/>
            <person name="Pajuelo D."/>
            <person name="Ebbesson L."/>
            <person name="Teles M."/>
            <person name="MacKenzie S."/>
            <person name="Amaro C."/>
        </authorList>
    </citation>
    <scope>NUCLEOTIDE SEQUENCE</scope>
</reference>
<dbReference type="EMBL" id="GBXM01064283">
    <property type="protein sequence ID" value="JAH44294.1"/>
    <property type="molecule type" value="Transcribed_RNA"/>
</dbReference>
<evidence type="ECO:0000313" key="2">
    <source>
        <dbReference type="EMBL" id="JAH44294.1"/>
    </source>
</evidence>
<evidence type="ECO:0000256" key="1">
    <source>
        <dbReference type="SAM" id="MobiDB-lite"/>
    </source>
</evidence>
<protein>
    <submittedName>
        <fullName evidence="2">Uncharacterized protein</fullName>
    </submittedName>
</protein>
<name>A0A0E9SSI4_ANGAN</name>
<reference evidence="2" key="1">
    <citation type="submission" date="2014-11" db="EMBL/GenBank/DDBJ databases">
        <authorList>
            <person name="Amaro Gonzalez C."/>
        </authorList>
    </citation>
    <scope>NUCLEOTIDE SEQUENCE</scope>
</reference>
<feature type="region of interest" description="Disordered" evidence="1">
    <location>
        <begin position="1"/>
        <end position="26"/>
    </location>
</feature>
<sequence length="26" mass="2747">MTRTFNSSKGSASHKAIITRPKGAPC</sequence>
<proteinExistence type="predicted"/>
<feature type="compositionally biased region" description="Polar residues" evidence="1">
    <location>
        <begin position="1"/>
        <end position="11"/>
    </location>
</feature>
<organism evidence="2">
    <name type="scientific">Anguilla anguilla</name>
    <name type="common">European freshwater eel</name>
    <name type="synonym">Muraena anguilla</name>
    <dbReference type="NCBI Taxonomy" id="7936"/>
    <lineage>
        <taxon>Eukaryota</taxon>
        <taxon>Metazoa</taxon>
        <taxon>Chordata</taxon>
        <taxon>Craniata</taxon>
        <taxon>Vertebrata</taxon>
        <taxon>Euteleostomi</taxon>
        <taxon>Actinopterygii</taxon>
        <taxon>Neopterygii</taxon>
        <taxon>Teleostei</taxon>
        <taxon>Anguilliformes</taxon>
        <taxon>Anguillidae</taxon>
        <taxon>Anguilla</taxon>
    </lineage>
</organism>
<accession>A0A0E9SSI4</accession>
<dbReference type="AlphaFoldDB" id="A0A0E9SSI4"/>